<evidence type="ECO:0000256" key="1">
    <source>
        <dbReference type="SAM" id="Phobius"/>
    </source>
</evidence>
<keyword evidence="2" id="KW-0614">Plasmid</keyword>
<evidence type="ECO:0000313" key="3">
    <source>
        <dbReference type="Proteomes" id="UP000002208"/>
    </source>
</evidence>
<dbReference type="RefSeq" id="WP_012694719.1">
    <property type="nucleotide sequence ID" value="NC_012527.1"/>
</dbReference>
<reference evidence="2 3" key="1">
    <citation type="journal article" date="2009" name="PLoS Genet.">
        <title>Alliance of proteomics and genomics to unravel the specificities of Sahara bacterium Deinococcus deserti.</title>
        <authorList>
            <person name="de Groot A."/>
            <person name="Dulermo R."/>
            <person name="Ortet P."/>
            <person name="Blanchard L."/>
            <person name="Guerin P."/>
            <person name="Fernandez B."/>
            <person name="Vacherie B."/>
            <person name="Dossat C."/>
            <person name="Jolivet E."/>
            <person name="Siguier P."/>
            <person name="Chandler M."/>
            <person name="Barakat M."/>
            <person name="Dedieu A."/>
            <person name="Barbe V."/>
            <person name="Heulin T."/>
            <person name="Sommer S."/>
            <person name="Achouak W."/>
            <person name="Armengaud J."/>
        </authorList>
    </citation>
    <scope>NUCLEOTIDE SEQUENCE [LARGE SCALE GENOMIC DNA]</scope>
    <source>
        <strain evidence="3">DSM 17065 / CIP 109153 / LMG 22923 / VCD115</strain>
        <plasmid evidence="3">pDeide1</plasmid>
    </source>
</reference>
<dbReference type="AlphaFoldDB" id="C1D2F7"/>
<dbReference type="EMBL" id="CP001115">
    <property type="protein sequence ID" value="ACO47596.1"/>
    <property type="molecule type" value="Genomic_DNA"/>
</dbReference>
<keyword evidence="1" id="KW-0472">Membrane</keyword>
<keyword evidence="1" id="KW-0812">Transmembrane</keyword>
<sequence>MKLPTTTTEAGVLSGWVFPWGFRLALPVLLASMLWPQAADAGLWFMMGLPAFAAMTVVHRNWSTDRTVSLAALTALGGVLAVVVLKSLLL</sequence>
<keyword evidence="1" id="KW-1133">Transmembrane helix</keyword>
<evidence type="ECO:0000313" key="2">
    <source>
        <dbReference type="EMBL" id="ACO47596.1"/>
    </source>
</evidence>
<dbReference type="HOGENOM" id="CLU_189778_0_0_0"/>
<gene>
    <name evidence="2" type="ordered locus">Deide_1p01530</name>
</gene>
<feature type="transmembrane region" description="Helical" evidence="1">
    <location>
        <begin position="12"/>
        <end position="35"/>
    </location>
</feature>
<geneLocation type="plasmid" evidence="3">
    <name>pDeide1</name>
</geneLocation>
<organism evidence="2 3">
    <name type="scientific">Deinococcus deserti (strain DSM 17065 / CIP 109153 / LMG 22923 / VCD115)</name>
    <dbReference type="NCBI Taxonomy" id="546414"/>
    <lineage>
        <taxon>Bacteria</taxon>
        <taxon>Thermotogati</taxon>
        <taxon>Deinococcota</taxon>
        <taxon>Deinococci</taxon>
        <taxon>Deinococcales</taxon>
        <taxon>Deinococcaceae</taxon>
        <taxon>Deinococcus</taxon>
    </lineage>
</organism>
<dbReference type="Proteomes" id="UP000002208">
    <property type="component" value="Plasmid 1"/>
</dbReference>
<dbReference type="KEGG" id="ddr:Deide_1p01530"/>
<feature type="transmembrane region" description="Helical" evidence="1">
    <location>
        <begin position="70"/>
        <end position="89"/>
    </location>
</feature>
<name>C1D2F7_DEIDV</name>
<protein>
    <submittedName>
        <fullName evidence="2">Uncharacterized protein</fullName>
    </submittedName>
</protein>
<proteinExistence type="predicted"/>
<feature type="transmembrane region" description="Helical" evidence="1">
    <location>
        <begin position="41"/>
        <end position="58"/>
    </location>
</feature>
<accession>C1D2F7</accession>
<keyword evidence="3" id="KW-1185">Reference proteome</keyword>